<dbReference type="AlphaFoldDB" id="A0AAF0DUL8"/>
<keyword evidence="3" id="KW-1185">Reference proteome</keyword>
<evidence type="ECO:0000256" key="1">
    <source>
        <dbReference type="SAM" id="MobiDB-lite"/>
    </source>
</evidence>
<evidence type="ECO:0000313" key="3">
    <source>
        <dbReference type="Proteomes" id="UP001216638"/>
    </source>
</evidence>
<proteinExistence type="predicted"/>
<sequence length="150" mass="16065">MAQQSHDAVMSDSMLDVGATVSAIPTNAFTHTHTSRTHTLYMPPTPSPLAMSQLSMDEETAQASGALAPHTGLGHPSVASQCPSIPSDAPLHRVSAEASAPPVPAHRYSPGVRSSDPPGGRPLLRYTMGYREDCEMCRNRIPGHYNHVQR</sequence>
<organism evidence="2 3">
    <name type="scientific">Malassezia brasiliensis</name>
    <dbReference type="NCBI Taxonomy" id="1821822"/>
    <lineage>
        <taxon>Eukaryota</taxon>
        <taxon>Fungi</taxon>
        <taxon>Dikarya</taxon>
        <taxon>Basidiomycota</taxon>
        <taxon>Ustilaginomycotina</taxon>
        <taxon>Malasseziomycetes</taxon>
        <taxon>Malasseziales</taxon>
        <taxon>Malasseziaceae</taxon>
        <taxon>Malassezia</taxon>
    </lineage>
</organism>
<reference evidence="2" key="1">
    <citation type="submission" date="2023-03" db="EMBL/GenBank/DDBJ databases">
        <title>Mating type loci evolution in Malassezia.</title>
        <authorList>
            <person name="Coelho M.A."/>
        </authorList>
    </citation>
    <scope>NUCLEOTIDE SEQUENCE</scope>
    <source>
        <strain evidence="2">CBS 14135</strain>
    </source>
</reference>
<dbReference type="EMBL" id="CP119953">
    <property type="protein sequence ID" value="WFC96418.1"/>
    <property type="molecule type" value="Genomic_DNA"/>
</dbReference>
<accession>A0AAF0DUL8</accession>
<name>A0AAF0DUL8_9BASI</name>
<dbReference type="Proteomes" id="UP001216638">
    <property type="component" value="Chromosome 3"/>
</dbReference>
<protein>
    <submittedName>
        <fullName evidence="2">Uncharacterized protein</fullName>
    </submittedName>
</protein>
<evidence type="ECO:0000313" key="2">
    <source>
        <dbReference type="EMBL" id="WFC96418.1"/>
    </source>
</evidence>
<gene>
    <name evidence="2" type="ORF">MBRA1_003075</name>
</gene>
<feature type="region of interest" description="Disordered" evidence="1">
    <location>
        <begin position="35"/>
        <end position="122"/>
    </location>
</feature>